<proteinExistence type="predicted"/>
<dbReference type="EMBL" id="CYKH01000253">
    <property type="protein sequence ID" value="CUF16966.1"/>
    <property type="molecule type" value="Genomic_DNA"/>
</dbReference>
<keyword evidence="2" id="KW-1185">Reference proteome</keyword>
<sequence length="235" mass="25860">GSRSWTILSRPLSEKTPVTILFLDFYRNDDERPLIFFKVGIFRCVRVLKPWASSPPRHLVFFCYSSSLSKVFTSAPISSSPSHRSTALNLSRPVGGSCSTPTMSTVVAATLPPLCQAFPLHATLGKILLQVSGPCTQPLPLVVWVWVDWVEGNPVSLAVSAKREIVLQLPLIKSRTYCFVYLREVAGVCRMRSVSSSPFAIVSFCHPQSLVVEHGTPSPGTGKRWVVRCFNILGA</sequence>
<name>A0A0S4IQG5_BODSA</name>
<organism evidence="1 2">
    <name type="scientific">Bodo saltans</name>
    <name type="common">Flagellated protozoan</name>
    <dbReference type="NCBI Taxonomy" id="75058"/>
    <lineage>
        <taxon>Eukaryota</taxon>
        <taxon>Discoba</taxon>
        <taxon>Euglenozoa</taxon>
        <taxon>Kinetoplastea</taxon>
        <taxon>Metakinetoplastina</taxon>
        <taxon>Eubodonida</taxon>
        <taxon>Bodonidae</taxon>
        <taxon>Bodo</taxon>
    </lineage>
</organism>
<accession>A0A0S4IQG5</accession>
<reference evidence="2" key="1">
    <citation type="submission" date="2015-09" db="EMBL/GenBank/DDBJ databases">
        <authorList>
            <consortium name="Pathogen Informatics"/>
        </authorList>
    </citation>
    <scope>NUCLEOTIDE SEQUENCE [LARGE SCALE GENOMIC DNA]</scope>
    <source>
        <strain evidence="2">Lake Konstanz</strain>
    </source>
</reference>
<gene>
    <name evidence="1" type="ORF">BSAL_59815</name>
</gene>
<evidence type="ECO:0000313" key="1">
    <source>
        <dbReference type="EMBL" id="CUF16966.1"/>
    </source>
</evidence>
<dbReference type="VEuPathDB" id="TriTrypDB:BSAL_59815"/>
<dbReference type="Proteomes" id="UP000051952">
    <property type="component" value="Unassembled WGS sequence"/>
</dbReference>
<dbReference type="AlphaFoldDB" id="A0A0S4IQG5"/>
<protein>
    <submittedName>
        <fullName evidence="1">Uncharacterized protein</fullName>
    </submittedName>
</protein>
<evidence type="ECO:0000313" key="2">
    <source>
        <dbReference type="Proteomes" id="UP000051952"/>
    </source>
</evidence>
<feature type="non-terminal residue" evidence="1">
    <location>
        <position position="1"/>
    </location>
</feature>